<dbReference type="InterPro" id="IPR050745">
    <property type="entry name" value="Multifunctional_regulatory"/>
</dbReference>
<organism evidence="4 5">
    <name type="scientific">Anthostomella pinea</name>
    <dbReference type="NCBI Taxonomy" id="933095"/>
    <lineage>
        <taxon>Eukaryota</taxon>
        <taxon>Fungi</taxon>
        <taxon>Dikarya</taxon>
        <taxon>Ascomycota</taxon>
        <taxon>Pezizomycotina</taxon>
        <taxon>Sordariomycetes</taxon>
        <taxon>Xylariomycetidae</taxon>
        <taxon>Xylariales</taxon>
        <taxon>Xylariaceae</taxon>
        <taxon>Anthostomella</taxon>
    </lineage>
</organism>
<evidence type="ECO:0000313" key="5">
    <source>
        <dbReference type="Proteomes" id="UP001295740"/>
    </source>
</evidence>
<gene>
    <name evidence="4" type="ORF">KHLLAP_LOCUS215</name>
</gene>
<comment type="caution">
    <text evidence="4">The sequence shown here is derived from an EMBL/GenBank/DDBJ whole genome shotgun (WGS) entry which is preliminary data.</text>
</comment>
<dbReference type="Pfam" id="PF00023">
    <property type="entry name" value="Ank"/>
    <property type="match status" value="1"/>
</dbReference>
<dbReference type="Proteomes" id="UP001295740">
    <property type="component" value="Unassembled WGS sequence"/>
</dbReference>
<dbReference type="InterPro" id="IPR002110">
    <property type="entry name" value="Ankyrin_rpt"/>
</dbReference>
<dbReference type="SUPFAM" id="SSF48403">
    <property type="entry name" value="Ankyrin repeat"/>
    <property type="match status" value="1"/>
</dbReference>
<dbReference type="PANTHER" id="PTHR24189:SF50">
    <property type="entry name" value="ANKYRIN REPEAT AND SOCS BOX PROTEIN 2"/>
    <property type="match status" value="1"/>
</dbReference>
<evidence type="ECO:0000256" key="2">
    <source>
        <dbReference type="ARBA" id="ARBA00023043"/>
    </source>
</evidence>
<evidence type="ECO:0000256" key="1">
    <source>
        <dbReference type="ARBA" id="ARBA00022737"/>
    </source>
</evidence>
<protein>
    <submittedName>
        <fullName evidence="4">Uu.00g026000.m01.CDS01</fullName>
    </submittedName>
</protein>
<dbReference type="EMBL" id="CAUWAG010000003">
    <property type="protein sequence ID" value="CAJ2499747.1"/>
    <property type="molecule type" value="Genomic_DNA"/>
</dbReference>
<dbReference type="Gene3D" id="1.25.40.20">
    <property type="entry name" value="Ankyrin repeat-containing domain"/>
    <property type="match status" value="2"/>
</dbReference>
<dbReference type="SMART" id="SM00248">
    <property type="entry name" value="ANK"/>
    <property type="match status" value="4"/>
</dbReference>
<reference evidence="4" key="1">
    <citation type="submission" date="2023-10" db="EMBL/GenBank/DDBJ databases">
        <authorList>
            <person name="Hackl T."/>
        </authorList>
    </citation>
    <scope>NUCLEOTIDE SEQUENCE</scope>
</reference>
<accession>A0AAI8V7Y9</accession>
<dbReference type="PROSITE" id="PS50088">
    <property type="entry name" value="ANK_REPEAT"/>
    <property type="match status" value="1"/>
</dbReference>
<feature type="repeat" description="ANK" evidence="3">
    <location>
        <begin position="115"/>
        <end position="147"/>
    </location>
</feature>
<keyword evidence="1" id="KW-0677">Repeat</keyword>
<sequence>MHSTNASDNTDGATHEDATDLLTTIPTELVLDICQYLTQRVRFRLAQASKKLSQLIITEMYCDDAKIGDRYALWWAVVKGRKGALETILRRDPAAVHVYFEKGHRIANAGPRFGRNQTALLLACRVQNARAVNLLLDNGASAIKPDKYPVAGHSLCWYPINWVITNNMQGKASRIIHALSQHGADMDVRPTAWCKPKEEATAPEQEDAAPEEEAIAPVPQLSAHITIAQDEVAPVFDLLRLGEWYIATDNLIRAEGKKVSAKYVDQDFGKRLDYALAALRMLLARGADPNSRNAYNHTPLTYIISQLHAWKARFPFPRAAVFRHEEEHQYAMLTQKVWCFIDALVYYGADLNKTDLKGRTPLHLACTLDERHRMIRDNLVALASVRR</sequence>
<dbReference type="InterPro" id="IPR036770">
    <property type="entry name" value="Ankyrin_rpt-contain_sf"/>
</dbReference>
<keyword evidence="5" id="KW-1185">Reference proteome</keyword>
<keyword evidence="2 3" id="KW-0040">ANK repeat</keyword>
<evidence type="ECO:0000313" key="4">
    <source>
        <dbReference type="EMBL" id="CAJ2499747.1"/>
    </source>
</evidence>
<dbReference type="PANTHER" id="PTHR24189">
    <property type="entry name" value="MYOTROPHIN"/>
    <property type="match status" value="1"/>
</dbReference>
<dbReference type="AlphaFoldDB" id="A0AAI8V7Y9"/>
<proteinExistence type="predicted"/>
<evidence type="ECO:0000256" key="3">
    <source>
        <dbReference type="PROSITE-ProRule" id="PRU00023"/>
    </source>
</evidence>
<name>A0AAI8V7Y9_9PEZI</name>